<sequence>ALGMASHFEAAKGAYLIRDYRSDQPRQGCIFVQGTSTTANIVKLLPELDKQGLNVKLVAAISPQLFQLQDEAYRKSMITDADRFDSTYISNRSRRVTWDWSLNPLSNEYALTSDFDDRWRTGGNLDEVIEEAHLSPEWLLQGIERFVKDREKRLARMSDLVNAAKS</sequence>
<feature type="non-terminal residue" evidence="1">
    <location>
        <position position="1"/>
    </location>
</feature>
<comment type="caution">
    <text evidence="1">The sequence shown here is derived from an EMBL/GenBank/DDBJ whole genome shotgun (WGS) entry which is preliminary data.</text>
</comment>
<organism evidence="1 2">
    <name type="scientific">Eiseniibacteriota bacterium</name>
    <dbReference type="NCBI Taxonomy" id="2212470"/>
    <lineage>
        <taxon>Bacteria</taxon>
        <taxon>Candidatus Eiseniibacteriota</taxon>
    </lineage>
</organism>
<evidence type="ECO:0000313" key="1">
    <source>
        <dbReference type="EMBL" id="NNF05568.1"/>
    </source>
</evidence>
<accession>A0A7Y2E5G9</accession>
<gene>
    <name evidence="1" type="ORF">HKN21_02295</name>
</gene>
<dbReference type="SUPFAM" id="SSF52922">
    <property type="entry name" value="TK C-terminal domain-like"/>
    <property type="match status" value="1"/>
</dbReference>
<dbReference type="InterPro" id="IPR009014">
    <property type="entry name" value="Transketo_C/PFOR_II"/>
</dbReference>
<dbReference type="Gene3D" id="3.40.50.920">
    <property type="match status" value="1"/>
</dbReference>
<reference evidence="1 2" key="1">
    <citation type="submission" date="2020-03" db="EMBL/GenBank/DDBJ databases">
        <title>Metabolic flexibility allows generalist bacteria to become dominant in a frequently disturbed ecosystem.</title>
        <authorList>
            <person name="Chen Y.-J."/>
            <person name="Leung P.M."/>
            <person name="Bay S.K."/>
            <person name="Hugenholtz P."/>
            <person name="Kessler A.J."/>
            <person name="Shelley G."/>
            <person name="Waite D.W."/>
            <person name="Cook P.L."/>
            <person name="Greening C."/>
        </authorList>
    </citation>
    <scope>NUCLEOTIDE SEQUENCE [LARGE SCALE GENOMIC DNA]</scope>
    <source>
        <strain evidence="1">SS_bin_28</strain>
    </source>
</reference>
<dbReference type="EMBL" id="JABDJR010000080">
    <property type="protein sequence ID" value="NNF05568.1"/>
    <property type="molecule type" value="Genomic_DNA"/>
</dbReference>
<name>A0A7Y2E5G9_UNCEI</name>
<proteinExistence type="predicted"/>
<dbReference type="Proteomes" id="UP000547674">
    <property type="component" value="Unassembled WGS sequence"/>
</dbReference>
<protein>
    <submittedName>
        <fullName evidence="1">Transketolase</fullName>
    </submittedName>
</protein>
<evidence type="ECO:0000313" key="2">
    <source>
        <dbReference type="Proteomes" id="UP000547674"/>
    </source>
</evidence>
<dbReference type="AlphaFoldDB" id="A0A7Y2E5G9"/>